<evidence type="ECO:0000313" key="3">
    <source>
        <dbReference type="Proteomes" id="UP000778797"/>
    </source>
</evidence>
<protein>
    <submittedName>
        <fullName evidence="2">Uncharacterized protein</fullName>
    </submittedName>
</protein>
<reference evidence="3" key="1">
    <citation type="submission" date="2021-03" db="EMBL/GenBank/DDBJ databases">
        <title>Genome of Cognatishimia sp. F0-27.</title>
        <authorList>
            <person name="Ping X."/>
        </authorList>
    </citation>
    <scope>NUCLEOTIDE SEQUENCE [LARGE SCALE GENOMIC DNA]</scope>
    <source>
        <strain evidence="3">E313</strain>
    </source>
</reference>
<organism evidence="2 3">
    <name type="scientific">Winogradskyella immobilis</name>
    <dbReference type="NCBI Taxonomy" id="2816852"/>
    <lineage>
        <taxon>Bacteria</taxon>
        <taxon>Pseudomonadati</taxon>
        <taxon>Bacteroidota</taxon>
        <taxon>Flavobacteriia</taxon>
        <taxon>Flavobacteriales</taxon>
        <taxon>Flavobacteriaceae</taxon>
        <taxon>Winogradskyella</taxon>
    </lineage>
</organism>
<sequence length="168" mass="19415">MKKEDLNNIKKPGFKIPEGYFRTFEEQLNERIKLEDAVFNTKQTGFSVPENYFNSVEDNIISHLPKTKNNVSVISINSRRSLYYISGIAASLLLLFAIFTNKEEPLELSVDMVESYFESQDINSYELAELLVDIELIDDDFTITKNTYDEVNLETYLLDNADLDAFLE</sequence>
<keyword evidence="1" id="KW-0812">Transmembrane</keyword>
<feature type="transmembrane region" description="Helical" evidence="1">
    <location>
        <begin position="82"/>
        <end position="99"/>
    </location>
</feature>
<evidence type="ECO:0000256" key="1">
    <source>
        <dbReference type="SAM" id="Phobius"/>
    </source>
</evidence>
<dbReference type="RefSeq" id="WP_227476006.1">
    <property type="nucleotide sequence ID" value="NZ_JAFMPT010000003.1"/>
</dbReference>
<reference evidence="3" key="2">
    <citation type="submission" date="2023-07" db="EMBL/GenBank/DDBJ databases">
        <title>Genome of Winogradskyella sp. E313.</title>
        <authorList>
            <person name="Zhou Y."/>
        </authorList>
    </citation>
    <scope>NUCLEOTIDE SEQUENCE [LARGE SCALE GENOMIC DNA]</scope>
    <source>
        <strain evidence="3">E313</strain>
    </source>
</reference>
<proteinExistence type="predicted"/>
<keyword evidence="1" id="KW-1133">Transmembrane helix</keyword>
<dbReference type="EMBL" id="JAFMPT010000003">
    <property type="protein sequence ID" value="MCC1483553.1"/>
    <property type="molecule type" value="Genomic_DNA"/>
</dbReference>
<keyword evidence="3" id="KW-1185">Reference proteome</keyword>
<dbReference type="Proteomes" id="UP000778797">
    <property type="component" value="Unassembled WGS sequence"/>
</dbReference>
<name>A0ABS8EK69_9FLAO</name>
<accession>A0ABS8EK69</accession>
<comment type="caution">
    <text evidence="2">The sequence shown here is derived from an EMBL/GenBank/DDBJ whole genome shotgun (WGS) entry which is preliminary data.</text>
</comment>
<keyword evidence="1" id="KW-0472">Membrane</keyword>
<evidence type="ECO:0000313" key="2">
    <source>
        <dbReference type="EMBL" id="MCC1483553.1"/>
    </source>
</evidence>
<gene>
    <name evidence="2" type="ORF">J1C55_03025</name>
</gene>